<keyword evidence="7 10" id="KW-1133">Transmembrane helix</keyword>
<dbReference type="SUPFAM" id="SSF53756">
    <property type="entry name" value="UDP-Glycosyltransferase/glycogen phosphorylase"/>
    <property type="match status" value="1"/>
</dbReference>
<name>A0A8J5XE54_DIALT</name>
<sequence length="576" mass="61457">MAPKDGPTTDAPVWGITSDEMRNAVQRFFLPTKDPNLVRTPRTAQMEGDLWLALTVWLGFVVILYRIVVKPFLEKRRAGFTIDDVHPPGSNGKACTVVVLGDFGRSPRMQQHALALAECGALVTVVAHGGTAPHRRVREHARIVMCEIEPFVLPAALPALAALPLKAIAQAASLLLALGTRAPRADVVLVQNPPAIPTLAVALVVCAMRGARLVIDWHNFGYTVLRVSLLARRGLPARARLGAGARALVAAAEAYERACAVFAAEHLCVSAAMADELRTGWHVRATVLRDRPPAAFAPLDVGARHDVLCRLQHPPPPAPPTPSAGPRAPEPAHASGLLDRLHPPLPVSLALAAEPRGARSFATELVGSPARAVLRADRPAVVLTGTSWGADEDYTILLRALAIIDALPDARPDGRARPRVVVLVTGQGPLRERFEADVREMALTRVHVGTAWLSADDYPKLLACADVGVCLHASTSELDLPMKVVDLFGAGVPVCALEYGCIGELVVDGRTGALFSDAPGLARELDELLAGFPAQSARLEAMRAHVGAWRALGWGEHWRQVAAPVLLGGGEWRRLG</sequence>
<comment type="pathway">
    <text evidence="2">Protein modification; protein glycosylation.</text>
</comment>
<evidence type="ECO:0000256" key="6">
    <source>
        <dbReference type="ARBA" id="ARBA00022824"/>
    </source>
</evidence>
<evidence type="ECO:0000256" key="3">
    <source>
        <dbReference type="ARBA" id="ARBA00022676"/>
    </source>
</evidence>
<feature type="region of interest" description="Disordered" evidence="9">
    <location>
        <begin position="310"/>
        <end position="337"/>
    </location>
</feature>
<dbReference type="Proteomes" id="UP000751190">
    <property type="component" value="Unassembled WGS sequence"/>
</dbReference>
<dbReference type="InterPro" id="IPR026051">
    <property type="entry name" value="ALG1-like"/>
</dbReference>
<evidence type="ECO:0000256" key="4">
    <source>
        <dbReference type="ARBA" id="ARBA00022679"/>
    </source>
</evidence>
<dbReference type="PANTHER" id="PTHR13036">
    <property type="entry name" value="BETA1,4 MANNOSYLTRANSFERASE"/>
    <property type="match status" value="1"/>
</dbReference>
<feature type="compositionally biased region" description="Pro residues" evidence="9">
    <location>
        <begin position="313"/>
        <end position="323"/>
    </location>
</feature>
<dbReference type="Gene3D" id="3.40.50.2000">
    <property type="entry name" value="Glycogen Phosphorylase B"/>
    <property type="match status" value="2"/>
</dbReference>
<evidence type="ECO:0008006" key="13">
    <source>
        <dbReference type="Google" id="ProtNLM"/>
    </source>
</evidence>
<evidence type="ECO:0000256" key="10">
    <source>
        <dbReference type="SAM" id="Phobius"/>
    </source>
</evidence>
<evidence type="ECO:0000256" key="7">
    <source>
        <dbReference type="ARBA" id="ARBA00022989"/>
    </source>
</evidence>
<keyword evidence="8 10" id="KW-0472">Membrane</keyword>
<dbReference type="AlphaFoldDB" id="A0A8J5XE54"/>
<keyword evidence="12" id="KW-1185">Reference proteome</keyword>
<dbReference type="OMA" id="CKLIIDW"/>
<evidence type="ECO:0000256" key="9">
    <source>
        <dbReference type="SAM" id="MobiDB-lite"/>
    </source>
</evidence>
<dbReference type="GO" id="GO:0000030">
    <property type="term" value="F:mannosyltransferase activity"/>
    <property type="evidence" value="ECO:0007669"/>
    <property type="project" value="InterPro"/>
</dbReference>
<evidence type="ECO:0000256" key="1">
    <source>
        <dbReference type="ARBA" id="ARBA00004389"/>
    </source>
</evidence>
<protein>
    <recommendedName>
        <fullName evidence="13">Chitobiosyldiphosphodolichol beta-mannosyltransferase</fullName>
    </recommendedName>
</protein>
<gene>
    <name evidence="11" type="ORF">KFE25_011537</name>
</gene>
<comment type="caution">
    <text evidence="11">The sequence shown here is derived from an EMBL/GenBank/DDBJ whole genome shotgun (WGS) entry which is preliminary data.</text>
</comment>
<keyword evidence="4" id="KW-0808">Transferase</keyword>
<reference evidence="11" key="1">
    <citation type="submission" date="2021-05" db="EMBL/GenBank/DDBJ databases">
        <title>The genome of the haptophyte Pavlova lutheri (Diacronema luteri, Pavlovales) - a model for lipid biosynthesis in eukaryotic algae.</title>
        <authorList>
            <person name="Hulatt C.J."/>
            <person name="Posewitz M.C."/>
        </authorList>
    </citation>
    <scope>NUCLEOTIDE SEQUENCE</scope>
    <source>
        <strain evidence="11">NIVA-4/92</strain>
    </source>
</reference>
<keyword evidence="6" id="KW-0256">Endoplasmic reticulum</keyword>
<evidence type="ECO:0000256" key="8">
    <source>
        <dbReference type="ARBA" id="ARBA00023136"/>
    </source>
</evidence>
<dbReference type="Pfam" id="PF13692">
    <property type="entry name" value="Glyco_trans_1_4"/>
    <property type="match status" value="1"/>
</dbReference>
<evidence type="ECO:0000313" key="11">
    <source>
        <dbReference type="EMBL" id="KAG8462087.1"/>
    </source>
</evidence>
<evidence type="ECO:0000256" key="2">
    <source>
        <dbReference type="ARBA" id="ARBA00004922"/>
    </source>
</evidence>
<dbReference type="PANTHER" id="PTHR13036:SF0">
    <property type="entry name" value="CHITOBIOSYLDIPHOSPHODOLICHOL BETA-MANNOSYLTRANSFERASE"/>
    <property type="match status" value="1"/>
</dbReference>
<dbReference type="EMBL" id="JAGTXO010000022">
    <property type="protein sequence ID" value="KAG8462087.1"/>
    <property type="molecule type" value="Genomic_DNA"/>
</dbReference>
<feature type="transmembrane region" description="Helical" evidence="10">
    <location>
        <begin position="50"/>
        <end position="68"/>
    </location>
</feature>
<evidence type="ECO:0000256" key="5">
    <source>
        <dbReference type="ARBA" id="ARBA00022692"/>
    </source>
</evidence>
<proteinExistence type="predicted"/>
<organism evidence="11 12">
    <name type="scientific">Diacronema lutheri</name>
    <name type="common">Unicellular marine alga</name>
    <name type="synonym">Monochrysis lutheri</name>
    <dbReference type="NCBI Taxonomy" id="2081491"/>
    <lineage>
        <taxon>Eukaryota</taxon>
        <taxon>Haptista</taxon>
        <taxon>Haptophyta</taxon>
        <taxon>Pavlovophyceae</taxon>
        <taxon>Pavlovales</taxon>
        <taxon>Pavlovaceae</taxon>
        <taxon>Diacronema</taxon>
    </lineage>
</organism>
<dbReference type="GO" id="GO:0005789">
    <property type="term" value="C:endoplasmic reticulum membrane"/>
    <property type="evidence" value="ECO:0007669"/>
    <property type="project" value="UniProtKB-SubCell"/>
</dbReference>
<keyword evidence="5 10" id="KW-0812">Transmembrane</keyword>
<evidence type="ECO:0000313" key="12">
    <source>
        <dbReference type="Proteomes" id="UP000751190"/>
    </source>
</evidence>
<dbReference type="OrthoDB" id="614844at2759"/>
<accession>A0A8J5XE54</accession>
<keyword evidence="3" id="KW-0328">Glycosyltransferase</keyword>
<comment type="subcellular location">
    <subcellularLocation>
        <location evidence="1">Endoplasmic reticulum membrane</location>
        <topology evidence="1">Single-pass membrane protein</topology>
    </subcellularLocation>
</comment>